<feature type="compositionally biased region" description="Basic and acidic residues" evidence="3">
    <location>
        <begin position="14"/>
        <end position="28"/>
    </location>
</feature>
<feature type="region of interest" description="Disordered" evidence="3">
    <location>
        <begin position="1"/>
        <end position="58"/>
    </location>
</feature>
<evidence type="ECO:0000313" key="5">
    <source>
        <dbReference type="Proteomes" id="UP001324115"/>
    </source>
</evidence>
<dbReference type="PANTHER" id="PTHR23160">
    <property type="entry name" value="SYNAPTONEMAL COMPLEX PROTEIN-RELATED"/>
    <property type="match status" value="1"/>
</dbReference>
<feature type="compositionally biased region" description="Low complexity" evidence="3">
    <location>
        <begin position="216"/>
        <end position="226"/>
    </location>
</feature>
<protein>
    <recommendedName>
        <fullName evidence="6">Golgi-localized GRIP domain-containing protein</fullName>
    </recommendedName>
</protein>
<evidence type="ECO:0000256" key="2">
    <source>
        <dbReference type="SAM" id="Coils"/>
    </source>
</evidence>
<feature type="region of interest" description="Disordered" evidence="3">
    <location>
        <begin position="209"/>
        <end position="233"/>
    </location>
</feature>
<dbReference type="GO" id="GO:0007131">
    <property type="term" value="P:reciprocal meiotic recombination"/>
    <property type="evidence" value="ECO:0007669"/>
    <property type="project" value="TreeGrafter"/>
</dbReference>
<feature type="compositionally biased region" description="Polar residues" evidence="3">
    <location>
        <begin position="29"/>
        <end position="38"/>
    </location>
</feature>
<evidence type="ECO:0000256" key="3">
    <source>
        <dbReference type="SAM" id="MobiDB-lite"/>
    </source>
</evidence>
<dbReference type="EMBL" id="JAXUIC010000006">
    <property type="protein sequence ID" value="KAK4583752.1"/>
    <property type="molecule type" value="Genomic_DNA"/>
</dbReference>
<feature type="compositionally biased region" description="Polar residues" evidence="3">
    <location>
        <begin position="84"/>
        <end position="97"/>
    </location>
</feature>
<dbReference type="PANTHER" id="PTHR23160:SF1">
    <property type="entry name" value="PROTEIN GRIP"/>
    <property type="match status" value="1"/>
</dbReference>
<feature type="region of interest" description="Disordered" evidence="3">
    <location>
        <begin position="84"/>
        <end position="110"/>
    </location>
</feature>
<proteinExistence type="predicted"/>
<keyword evidence="1 2" id="KW-0175">Coiled coil</keyword>
<evidence type="ECO:0000256" key="1">
    <source>
        <dbReference type="ARBA" id="ARBA00023054"/>
    </source>
</evidence>
<feature type="coiled-coil region" evidence="2">
    <location>
        <begin position="363"/>
        <end position="617"/>
    </location>
</feature>
<name>A0AAN7IR98_QUERU</name>
<dbReference type="Gene3D" id="1.10.287.1490">
    <property type="match status" value="1"/>
</dbReference>
<dbReference type="Proteomes" id="UP001324115">
    <property type="component" value="Unassembled WGS sequence"/>
</dbReference>
<keyword evidence="5" id="KW-1185">Reference proteome</keyword>
<sequence>MEAEGGDTAGVLELESHASDDLKSEKQLPDTNYVSNGNIAVENGLTDDVNPSSDDSHDQFVQMVTELKFQNEFLKSQFEDLKNSQSECSVSNQQTKANETEGGESEDVKELRERIESLKRELLEEKQTRNAAEEALKHLTVAYSEADVKAQELSAKLAEAQQKLDQEIKDREEKYSELDSKFSRLHKRAKQRIQDVQKEKDDLEVRFREVSETAERASSQQSALQQELERTRQQANDALKAMDAERQQLRSTNNKLRDTIEELRRSFEPKESALEALQQSLMEKEQMLEDMRGLLQAADEKRQASIAELSAKHQKNLESLEAQLADALSDRSKATETISSLQVLIAEKESKIAEMDAASTGEAARFRASVESVKGELAHLKREHDKEKESWEAASQALKTKLELAESNCIRAEIEVAKMRSQLESDVSAQAQILNIKDAELVAAKKEISRLESEFSSYKVRAHALLQKKDAELAAAKDSEQLKVLEEALKEAEKEVLSVSAERDRVLQDLQDALANHDKELKERELVLDNAKQQIKSLEIKLNSANASHQSDKETWEMNLQNIEETWRIRCEGLKAQNEVSSRQDVQKELDELKLRYKRLKEEHDSFRDLADRMIEEKDKEIYKLLDDNKDLHQSLESRPPVDHNGNHYTAMQKQDAQNLSTSAAEQQILLLARQQAQREEELAQSQRHILALQSLNVRIVSIANRKPC</sequence>
<accession>A0AAN7IR98</accession>
<dbReference type="AlphaFoldDB" id="A0AAN7IR98"/>
<organism evidence="4 5">
    <name type="scientific">Quercus rubra</name>
    <name type="common">Northern red oak</name>
    <name type="synonym">Quercus borealis</name>
    <dbReference type="NCBI Taxonomy" id="3512"/>
    <lineage>
        <taxon>Eukaryota</taxon>
        <taxon>Viridiplantae</taxon>
        <taxon>Streptophyta</taxon>
        <taxon>Embryophyta</taxon>
        <taxon>Tracheophyta</taxon>
        <taxon>Spermatophyta</taxon>
        <taxon>Magnoliopsida</taxon>
        <taxon>eudicotyledons</taxon>
        <taxon>Gunneridae</taxon>
        <taxon>Pentapetalae</taxon>
        <taxon>rosids</taxon>
        <taxon>fabids</taxon>
        <taxon>Fagales</taxon>
        <taxon>Fagaceae</taxon>
        <taxon>Quercus</taxon>
    </lineage>
</organism>
<evidence type="ECO:0000313" key="4">
    <source>
        <dbReference type="EMBL" id="KAK4583752.1"/>
    </source>
</evidence>
<gene>
    <name evidence="4" type="ORF">RGQ29_021750</name>
</gene>
<reference evidence="4 5" key="1">
    <citation type="journal article" date="2023" name="G3 (Bethesda)">
        <title>A haplotype-resolved chromosome-scale genome for Quercus rubra L. provides insights into the genetics of adaptive traits for red oak species.</title>
        <authorList>
            <person name="Kapoor B."/>
            <person name="Jenkins J."/>
            <person name="Schmutz J."/>
            <person name="Zhebentyayeva T."/>
            <person name="Kuelheim C."/>
            <person name="Coggeshall M."/>
            <person name="Heim C."/>
            <person name="Lasky J.R."/>
            <person name="Leites L."/>
            <person name="Islam-Faridi N."/>
            <person name="Romero-Severson J."/>
            <person name="DeLeo V.L."/>
            <person name="Lucas S.M."/>
            <person name="Lazic D."/>
            <person name="Gailing O."/>
            <person name="Carlson J."/>
            <person name="Staton M."/>
        </authorList>
    </citation>
    <scope>NUCLEOTIDE SEQUENCE [LARGE SCALE GENOMIC DNA]</scope>
    <source>
        <strain evidence="4">Pseudo-F2</strain>
    </source>
</reference>
<comment type="caution">
    <text evidence="4">The sequence shown here is derived from an EMBL/GenBank/DDBJ whole genome shotgun (WGS) entry which is preliminary data.</text>
</comment>
<evidence type="ECO:0008006" key="6">
    <source>
        <dbReference type="Google" id="ProtNLM"/>
    </source>
</evidence>